<dbReference type="PROSITE" id="PS00061">
    <property type="entry name" value="ADH_SHORT"/>
    <property type="match status" value="1"/>
</dbReference>
<dbReference type="InterPro" id="IPR020904">
    <property type="entry name" value="Sc_DH/Rdtase_CS"/>
</dbReference>
<dbReference type="AlphaFoldDB" id="A0A1C4XH08"/>
<dbReference type="Pfam" id="PF00106">
    <property type="entry name" value="adh_short"/>
    <property type="match status" value="1"/>
</dbReference>
<dbReference type="OrthoDB" id="3178062at2"/>
<dbReference type="InterPro" id="IPR051911">
    <property type="entry name" value="SDR_oxidoreductase"/>
</dbReference>
<evidence type="ECO:0000256" key="2">
    <source>
        <dbReference type="ARBA" id="ARBA00023002"/>
    </source>
</evidence>
<evidence type="ECO:0000313" key="4">
    <source>
        <dbReference type="EMBL" id="SCF07636.1"/>
    </source>
</evidence>
<dbReference type="EMBL" id="FMCU01000004">
    <property type="protein sequence ID" value="SCF07636.1"/>
    <property type="molecule type" value="Genomic_DNA"/>
</dbReference>
<dbReference type="Proteomes" id="UP000198797">
    <property type="component" value="Unassembled WGS sequence"/>
</dbReference>
<comment type="similarity">
    <text evidence="1 3">Belongs to the short-chain dehydrogenases/reductases (SDR) family.</text>
</comment>
<gene>
    <name evidence="4" type="ORF">GA0070216_104375</name>
</gene>
<protein>
    <submittedName>
        <fullName evidence="4">NADP-dependent 3-hydroxy acid dehydrogenase YdfG</fullName>
    </submittedName>
</protein>
<organism evidence="4 5">
    <name type="scientific">Micromonospora matsumotoense</name>
    <dbReference type="NCBI Taxonomy" id="121616"/>
    <lineage>
        <taxon>Bacteria</taxon>
        <taxon>Bacillati</taxon>
        <taxon>Actinomycetota</taxon>
        <taxon>Actinomycetes</taxon>
        <taxon>Micromonosporales</taxon>
        <taxon>Micromonosporaceae</taxon>
        <taxon>Micromonospora</taxon>
    </lineage>
</organism>
<dbReference type="InterPro" id="IPR002347">
    <property type="entry name" value="SDR_fam"/>
</dbReference>
<dbReference type="CDD" id="cd05374">
    <property type="entry name" value="17beta-HSD-like_SDR_c"/>
    <property type="match status" value="1"/>
</dbReference>
<evidence type="ECO:0000256" key="3">
    <source>
        <dbReference type="RuleBase" id="RU000363"/>
    </source>
</evidence>
<dbReference type="GO" id="GO:0016491">
    <property type="term" value="F:oxidoreductase activity"/>
    <property type="evidence" value="ECO:0007669"/>
    <property type="project" value="UniProtKB-KW"/>
</dbReference>
<dbReference type="RefSeq" id="WP_091243795.1">
    <property type="nucleotide sequence ID" value="NZ_FMCU01000004.1"/>
</dbReference>
<dbReference type="PANTHER" id="PTHR43976">
    <property type="entry name" value="SHORT CHAIN DEHYDROGENASE"/>
    <property type="match status" value="1"/>
</dbReference>
<keyword evidence="2" id="KW-0560">Oxidoreductase</keyword>
<dbReference type="SUPFAM" id="SSF51735">
    <property type="entry name" value="NAD(P)-binding Rossmann-fold domains"/>
    <property type="match status" value="1"/>
</dbReference>
<dbReference type="PANTHER" id="PTHR43976:SF16">
    <property type="entry name" value="SHORT-CHAIN DEHYDROGENASE_REDUCTASE FAMILY PROTEIN"/>
    <property type="match status" value="1"/>
</dbReference>
<sequence length="281" mass="30256">MSVWFVTGASRGFGLEIVRQLLEQGEQVVATARNTSSLADLPYPDRLLVVPLDVTDQSQADRAVLAAVESFGGIDVLVNNAGRGLLGAVEEATDAEVRAVFDANVFGLLNVTRSVLPVLRRQRRGRVINISSVLGFSAKMGWGVYAATKFAVEGLSEALRVELEPVGVQVCLVEPGLFRTDFLDPSSLCFAGREFPDYAETAGRIRTWSVGHNHAQAGDPERAAAAIIALGRNPQPPFRLPLGVDSVQRIGEKLAEVTQELEATRETGLSMSYPEPATVVR</sequence>
<dbReference type="PRINTS" id="PR00081">
    <property type="entry name" value="GDHRDH"/>
</dbReference>
<evidence type="ECO:0000313" key="5">
    <source>
        <dbReference type="Proteomes" id="UP000198797"/>
    </source>
</evidence>
<dbReference type="STRING" id="121616.GA0070216_104375"/>
<dbReference type="Gene3D" id="3.40.50.720">
    <property type="entry name" value="NAD(P)-binding Rossmann-like Domain"/>
    <property type="match status" value="1"/>
</dbReference>
<dbReference type="PRINTS" id="PR00080">
    <property type="entry name" value="SDRFAMILY"/>
</dbReference>
<reference evidence="5" key="1">
    <citation type="submission" date="2016-06" db="EMBL/GenBank/DDBJ databases">
        <authorList>
            <person name="Varghese N."/>
            <person name="Submissions Spin"/>
        </authorList>
    </citation>
    <scope>NUCLEOTIDE SEQUENCE [LARGE SCALE GENOMIC DNA]</scope>
    <source>
        <strain evidence="5">DSM 44100</strain>
    </source>
</reference>
<evidence type="ECO:0000256" key="1">
    <source>
        <dbReference type="ARBA" id="ARBA00006484"/>
    </source>
</evidence>
<dbReference type="InterPro" id="IPR036291">
    <property type="entry name" value="NAD(P)-bd_dom_sf"/>
</dbReference>
<accession>A0A1C4XH08</accession>
<keyword evidence="5" id="KW-1185">Reference proteome</keyword>
<proteinExistence type="inferred from homology"/>
<name>A0A1C4XH08_9ACTN</name>